<dbReference type="GO" id="GO:0004252">
    <property type="term" value="F:serine-type endopeptidase activity"/>
    <property type="evidence" value="ECO:0007669"/>
    <property type="project" value="InterPro"/>
</dbReference>
<organism evidence="9 10">
    <name type="scientific">Blautia argi</name>
    <dbReference type="NCBI Taxonomy" id="1912897"/>
    <lineage>
        <taxon>Bacteria</taxon>
        <taxon>Bacillati</taxon>
        <taxon>Bacillota</taxon>
        <taxon>Clostridia</taxon>
        <taxon>Lachnospirales</taxon>
        <taxon>Lachnospiraceae</taxon>
        <taxon>Blautia</taxon>
    </lineage>
</organism>
<dbReference type="OrthoDB" id="9813074at2"/>
<evidence type="ECO:0000256" key="7">
    <source>
        <dbReference type="SAM" id="Phobius"/>
    </source>
</evidence>
<gene>
    <name evidence="9" type="ORF">DQQ01_02070</name>
</gene>
<dbReference type="Gene3D" id="1.20.1540.10">
    <property type="entry name" value="Rhomboid-like"/>
    <property type="match status" value="1"/>
</dbReference>
<feature type="transmembrane region" description="Helical" evidence="7">
    <location>
        <begin position="75"/>
        <end position="102"/>
    </location>
</feature>
<feature type="transmembrane region" description="Helical" evidence="7">
    <location>
        <begin position="140"/>
        <end position="161"/>
    </location>
</feature>
<dbReference type="InterPro" id="IPR035952">
    <property type="entry name" value="Rhomboid-like_sf"/>
</dbReference>
<evidence type="ECO:0000256" key="2">
    <source>
        <dbReference type="ARBA" id="ARBA00009045"/>
    </source>
</evidence>
<feature type="transmembrane region" description="Helical" evidence="7">
    <location>
        <begin position="173"/>
        <end position="189"/>
    </location>
</feature>
<evidence type="ECO:0000313" key="10">
    <source>
        <dbReference type="Proteomes" id="UP000250003"/>
    </source>
</evidence>
<proteinExistence type="inferred from homology"/>
<evidence type="ECO:0000256" key="5">
    <source>
        <dbReference type="ARBA" id="ARBA00022989"/>
    </source>
</evidence>
<feature type="transmembrane region" description="Helical" evidence="7">
    <location>
        <begin position="29"/>
        <end position="46"/>
    </location>
</feature>
<keyword evidence="5 7" id="KW-1133">Transmembrane helix</keyword>
<dbReference type="Pfam" id="PF01694">
    <property type="entry name" value="Rhomboid"/>
    <property type="match status" value="1"/>
</dbReference>
<keyword evidence="6 7" id="KW-0472">Membrane</keyword>
<dbReference type="Proteomes" id="UP000250003">
    <property type="component" value="Chromosome"/>
</dbReference>
<dbReference type="InterPro" id="IPR022764">
    <property type="entry name" value="Peptidase_S54_rhomboid_dom"/>
</dbReference>
<evidence type="ECO:0000256" key="6">
    <source>
        <dbReference type="ARBA" id="ARBA00023136"/>
    </source>
</evidence>
<keyword evidence="4" id="KW-0378">Hydrolase</keyword>
<dbReference type="GO" id="GO:0016020">
    <property type="term" value="C:membrane"/>
    <property type="evidence" value="ECO:0007669"/>
    <property type="project" value="UniProtKB-SubCell"/>
</dbReference>
<dbReference type="AlphaFoldDB" id="A0A2Z4UE32"/>
<name>A0A2Z4UE32_9FIRM</name>
<evidence type="ECO:0000256" key="3">
    <source>
        <dbReference type="ARBA" id="ARBA00022692"/>
    </source>
</evidence>
<evidence type="ECO:0000313" key="9">
    <source>
        <dbReference type="EMBL" id="AWY99363.1"/>
    </source>
</evidence>
<dbReference type="PANTHER" id="PTHR43731">
    <property type="entry name" value="RHOMBOID PROTEASE"/>
    <property type="match status" value="1"/>
</dbReference>
<evidence type="ECO:0000259" key="8">
    <source>
        <dbReference type="Pfam" id="PF01694"/>
    </source>
</evidence>
<feature type="transmembrane region" description="Helical" evidence="7">
    <location>
        <begin position="114"/>
        <end position="134"/>
    </location>
</feature>
<dbReference type="GO" id="GO:0006508">
    <property type="term" value="P:proteolysis"/>
    <property type="evidence" value="ECO:0007669"/>
    <property type="project" value="UniProtKB-KW"/>
</dbReference>
<dbReference type="KEGG" id="blau:DQQ01_02070"/>
<dbReference type="RefSeq" id="WP_111920802.1">
    <property type="nucleotide sequence ID" value="NZ_CAUWHR010000003.1"/>
</dbReference>
<sequence length="221" mass="24594">MEQSNRHGQPPSQGTANEIRQFLRTRKRVPVNTGLILINILVFLAVELTGSALDTSHMLHWGAAYVPDILQQKEYYRLITAMFLHFGIQHLCNNMLVLLFLGDCLERNVGKIKYFLIYFLGGVGANCLSVWLELQNGEYFVSAGASGAVFAVIGALIYVVIVNRGRIENFTTRQLILMAGLSLYFGVTSTGVDNAAHFGGFLCGFLLGLLLYRKPVRKSFQ</sequence>
<evidence type="ECO:0000256" key="1">
    <source>
        <dbReference type="ARBA" id="ARBA00004141"/>
    </source>
</evidence>
<evidence type="ECO:0000256" key="4">
    <source>
        <dbReference type="ARBA" id="ARBA00022801"/>
    </source>
</evidence>
<comment type="subcellular location">
    <subcellularLocation>
        <location evidence="1">Membrane</location>
        <topology evidence="1">Multi-pass membrane protein</topology>
    </subcellularLocation>
</comment>
<feature type="transmembrane region" description="Helical" evidence="7">
    <location>
        <begin position="195"/>
        <end position="212"/>
    </location>
</feature>
<keyword evidence="9" id="KW-0645">Protease</keyword>
<keyword evidence="10" id="KW-1185">Reference proteome</keyword>
<dbReference type="EMBL" id="CP030280">
    <property type="protein sequence ID" value="AWY99363.1"/>
    <property type="molecule type" value="Genomic_DNA"/>
</dbReference>
<dbReference type="InterPro" id="IPR050925">
    <property type="entry name" value="Rhomboid_protease_S54"/>
</dbReference>
<dbReference type="PANTHER" id="PTHR43731:SF14">
    <property type="entry name" value="PRESENILIN-ASSOCIATED RHOMBOID-LIKE PROTEIN, MITOCHONDRIAL"/>
    <property type="match status" value="1"/>
</dbReference>
<comment type="similarity">
    <text evidence="2">Belongs to the peptidase S54 family.</text>
</comment>
<protein>
    <submittedName>
        <fullName evidence="9">Rhomboid family intramembrane serine protease</fullName>
    </submittedName>
</protein>
<feature type="domain" description="Peptidase S54 rhomboid" evidence="8">
    <location>
        <begin position="73"/>
        <end position="213"/>
    </location>
</feature>
<dbReference type="SUPFAM" id="SSF144091">
    <property type="entry name" value="Rhomboid-like"/>
    <property type="match status" value="1"/>
</dbReference>
<accession>A0A2Z4UE32</accession>
<keyword evidence="3 7" id="KW-0812">Transmembrane</keyword>
<reference evidence="10" key="1">
    <citation type="submission" date="2018-06" db="EMBL/GenBank/DDBJ databases">
        <title>Description of Blautia argi sp. nov., a new anaerobic isolated from dog feces.</title>
        <authorList>
            <person name="Chang Y.-H."/>
            <person name="Paek J."/>
            <person name="Shin Y."/>
        </authorList>
    </citation>
    <scope>NUCLEOTIDE SEQUENCE [LARGE SCALE GENOMIC DNA]</scope>
    <source>
        <strain evidence="10">KCTC 15426</strain>
    </source>
</reference>